<dbReference type="Proteomes" id="UP001501821">
    <property type="component" value="Unassembled WGS sequence"/>
</dbReference>
<reference evidence="4" key="1">
    <citation type="journal article" date="2019" name="Int. J. Syst. Evol. Microbiol.">
        <title>The Global Catalogue of Microorganisms (GCM) 10K type strain sequencing project: providing services to taxonomists for standard genome sequencing and annotation.</title>
        <authorList>
            <consortium name="The Broad Institute Genomics Platform"/>
            <consortium name="The Broad Institute Genome Sequencing Center for Infectious Disease"/>
            <person name="Wu L."/>
            <person name="Ma J."/>
        </authorList>
    </citation>
    <scope>NUCLEOTIDE SEQUENCE [LARGE SCALE GENOMIC DNA]</scope>
    <source>
        <strain evidence="4">JCM 16953</strain>
    </source>
</reference>
<evidence type="ECO:0000313" key="3">
    <source>
        <dbReference type="EMBL" id="GAA3825681.1"/>
    </source>
</evidence>
<proteinExistence type="predicted"/>
<feature type="transmembrane region" description="Helical" evidence="2">
    <location>
        <begin position="248"/>
        <end position="274"/>
    </location>
</feature>
<feature type="transmembrane region" description="Helical" evidence="2">
    <location>
        <begin position="28"/>
        <end position="56"/>
    </location>
</feature>
<evidence type="ECO:0008006" key="5">
    <source>
        <dbReference type="Google" id="ProtNLM"/>
    </source>
</evidence>
<evidence type="ECO:0000256" key="2">
    <source>
        <dbReference type="SAM" id="Phobius"/>
    </source>
</evidence>
<dbReference type="Pfam" id="PF14333">
    <property type="entry name" value="DUF4389"/>
    <property type="match status" value="2"/>
</dbReference>
<dbReference type="EMBL" id="BAABAH010000010">
    <property type="protein sequence ID" value="GAA3825681.1"/>
    <property type="molecule type" value="Genomic_DNA"/>
</dbReference>
<evidence type="ECO:0000313" key="4">
    <source>
        <dbReference type="Proteomes" id="UP001501821"/>
    </source>
</evidence>
<comment type="caution">
    <text evidence="3">The sequence shown here is derived from an EMBL/GenBank/DDBJ whole genome shotgun (WGS) entry which is preliminary data.</text>
</comment>
<keyword evidence="2" id="KW-0812">Transmembrane</keyword>
<dbReference type="InterPro" id="IPR025498">
    <property type="entry name" value="DUF4389"/>
</dbReference>
<feature type="transmembrane region" description="Helical" evidence="2">
    <location>
        <begin position="125"/>
        <end position="144"/>
    </location>
</feature>
<feature type="transmembrane region" description="Helical" evidence="2">
    <location>
        <begin position="156"/>
        <end position="176"/>
    </location>
</feature>
<accession>A0ABP7IS81</accession>
<keyword evidence="2" id="KW-0472">Membrane</keyword>
<feature type="transmembrane region" description="Helical" evidence="2">
    <location>
        <begin position="431"/>
        <end position="453"/>
    </location>
</feature>
<protein>
    <recommendedName>
        <fullName evidence="5">DUF4389 domain-containing protein</fullName>
    </recommendedName>
</protein>
<organism evidence="3 4">
    <name type="scientific">Nocardioides panacisoli</name>
    <dbReference type="NCBI Taxonomy" id="627624"/>
    <lineage>
        <taxon>Bacteria</taxon>
        <taxon>Bacillati</taxon>
        <taxon>Actinomycetota</taxon>
        <taxon>Actinomycetes</taxon>
        <taxon>Propionibacteriales</taxon>
        <taxon>Nocardioidaceae</taxon>
        <taxon>Nocardioides</taxon>
    </lineage>
</organism>
<gene>
    <name evidence="3" type="ORF">GCM10022242_28790</name>
</gene>
<sequence length="477" mass="50434">MSTRDPYPVRLSGRLDPKLSRGLWLVKWLLVVPHAVVLLFLWTAAFVLTVVTWFAILVTGRYPRAIFDFNVGVLRWTWRVAYFAYGALGTDRYPPFTLADVPDYPAHLDAAYPERLSRGLVLVKSWLLAIPHLLVLGFFFGIGSGVVADASGHTPWPWSVGLVGLLVAFAGVALLFTGSYPRPVFDLVMGMDRWGARVAAYLLLMTDDYPPFRLDQGEQDPYGGLDAPPTPVAAVAPARPGGWTALRIIGAVAGSVVVVPGLLLGLGGGAVLLADHQLRDQDGFLMSQGQRFDTASYAIVTEDVRLHDSSAVDAMVGKIRLTVSGSDAPVFLGIAPTSRVADYLAGVRHSELADIRDGVPVYHEVAGSTPPDDPAAAGLWQVSISGSGTHTLTWKPENGDWTIVLMNADASPGVSADVAAGATLPVLGWSAAALLGAAGVLLVGGIILLLVSLPRPPEPPVARPAADAPPSLSGAAR</sequence>
<feature type="region of interest" description="Disordered" evidence="1">
    <location>
        <begin position="458"/>
        <end position="477"/>
    </location>
</feature>
<dbReference type="RefSeq" id="WP_344776616.1">
    <property type="nucleotide sequence ID" value="NZ_BAABAH010000010.1"/>
</dbReference>
<keyword evidence="2" id="KW-1133">Transmembrane helix</keyword>
<name>A0ABP7IS81_9ACTN</name>
<evidence type="ECO:0000256" key="1">
    <source>
        <dbReference type="SAM" id="MobiDB-lite"/>
    </source>
</evidence>
<keyword evidence="4" id="KW-1185">Reference proteome</keyword>